<dbReference type="InterPro" id="IPR027417">
    <property type="entry name" value="P-loop_NTPase"/>
</dbReference>
<dbReference type="RefSeq" id="WP_273737487.1">
    <property type="nucleotide sequence ID" value="NZ_JAQIVI010000081.1"/>
</dbReference>
<feature type="compositionally biased region" description="Basic and acidic residues" evidence="1">
    <location>
        <begin position="199"/>
        <end position="216"/>
    </location>
</feature>
<protein>
    <submittedName>
        <fullName evidence="2">Archaea-specific SMC-related protein</fullName>
    </submittedName>
</protein>
<sequence length="651" mass="74705">MAQGKSTVEPVTIDVQNIGGIDQTSVEIDPGISILTGRNATNRTSFLQAVMAVVGSNNATLKANADEGAVDLELNGETYTRNLSRQGDQVITDGDPYLEDPTLADLFAFLLETNECRQAVANDDDLREIIMRPVDTGEIDRQISELEDEKDRIDSKISTLDEYSNQLPQLESEKRDIEDRISEKEEKLANKRSQLEEIDKGIEESKKENEELDTKMTKLQQTRSRLNSTQQEIQSERESIDALEDDLTDKQSQFDDLEPIPDGRVSILEEKMQRLRGQVEEIEQTTTELQSVIQFNNNFVNEAKPEVVSQLHSDPDTTDGAVTDELLSTEEDITCWTCGTRVAQEQIESNLEELRSLQEEKIQKQQSLKQNIKELQNEKNDLQERQKSYDQLERSIERTETEIDERRETIESLQSKEEDLSNEISQLESDVESLQEEDHSEVLEVQERINYLEFELQDLKSELDSVEDEIESIQDQLGEREDLKIQREDVIAELEDLRTHIEQLQKQSIAEFNEHMEAVLDLLGYDNLERIWIERTQESVREGRRKVDQDRFTLHIVRSNESGTVYEDTVDHLSESEREVTGVVFALAGYLVHEVYERVPFMLIDSIEAIDAKRIADLVEYLEGYADYLIVALLEEDAAALGESYSRITKI</sequence>
<feature type="region of interest" description="Disordered" evidence="1">
    <location>
        <begin position="199"/>
        <end position="237"/>
    </location>
</feature>
<dbReference type="Proteomes" id="UP001596383">
    <property type="component" value="Unassembled WGS sequence"/>
</dbReference>
<dbReference type="SUPFAM" id="SSF52540">
    <property type="entry name" value="P-loop containing nucleoside triphosphate hydrolases"/>
    <property type="match status" value="1"/>
</dbReference>
<dbReference type="EMBL" id="JBHSWV010000081">
    <property type="protein sequence ID" value="MFC6764419.1"/>
    <property type="molecule type" value="Genomic_DNA"/>
</dbReference>
<organism evidence="2 3">
    <name type="scientific">Natrinema soli</name>
    <dbReference type="NCBI Taxonomy" id="1930624"/>
    <lineage>
        <taxon>Archaea</taxon>
        <taxon>Methanobacteriati</taxon>
        <taxon>Methanobacteriota</taxon>
        <taxon>Stenosarchaea group</taxon>
        <taxon>Halobacteria</taxon>
        <taxon>Halobacteriales</taxon>
        <taxon>Natrialbaceae</taxon>
        <taxon>Natrinema</taxon>
    </lineage>
</organism>
<accession>A0ABD5SHM0</accession>
<evidence type="ECO:0000313" key="2">
    <source>
        <dbReference type="EMBL" id="MFC6764419.1"/>
    </source>
</evidence>
<feature type="compositionally biased region" description="Basic and acidic residues" evidence="1">
    <location>
        <begin position="376"/>
        <end position="419"/>
    </location>
</feature>
<feature type="region of interest" description="Disordered" evidence="1">
    <location>
        <begin position="376"/>
        <end position="437"/>
    </location>
</feature>
<proteinExistence type="predicted"/>
<keyword evidence="3" id="KW-1185">Reference proteome</keyword>
<dbReference type="PANTHER" id="PTHR19327:SF0">
    <property type="entry name" value="GOLGIN SUBFAMILY A MEMBER 4"/>
    <property type="match status" value="1"/>
</dbReference>
<dbReference type="Gene3D" id="3.40.50.300">
    <property type="entry name" value="P-loop containing nucleotide triphosphate hydrolases"/>
    <property type="match status" value="2"/>
</dbReference>
<dbReference type="PANTHER" id="PTHR19327">
    <property type="entry name" value="GOLGIN"/>
    <property type="match status" value="1"/>
</dbReference>
<name>A0ABD5SHM0_9EURY</name>
<evidence type="ECO:0000256" key="1">
    <source>
        <dbReference type="SAM" id="MobiDB-lite"/>
    </source>
</evidence>
<evidence type="ECO:0000313" key="3">
    <source>
        <dbReference type="Proteomes" id="UP001596383"/>
    </source>
</evidence>
<comment type="caution">
    <text evidence="2">The sequence shown here is derived from an EMBL/GenBank/DDBJ whole genome shotgun (WGS) entry which is preliminary data.</text>
</comment>
<gene>
    <name evidence="2" type="ORF">ACFQE6_05035</name>
</gene>
<dbReference type="NCBIfam" id="NF045487">
    <property type="entry name" value="ASRP"/>
    <property type="match status" value="1"/>
</dbReference>
<feature type="compositionally biased region" description="Polar residues" evidence="1">
    <location>
        <begin position="217"/>
        <end position="233"/>
    </location>
</feature>
<reference evidence="2 3" key="1">
    <citation type="journal article" date="2019" name="Int. J. Syst. Evol. Microbiol.">
        <title>The Global Catalogue of Microorganisms (GCM) 10K type strain sequencing project: providing services to taxonomists for standard genome sequencing and annotation.</title>
        <authorList>
            <consortium name="The Broad Institute Genomics Platform"/>
            <consortium name="The Broad Institute Genome Sequencing Center for Infectious Disease"/>
            <person name="Wu L."/>
            <person name="Ma J."/>
        </authorList>
    </citation>
    <scope>NUCLEOTIDE SEQUENCE [LARGE SCALE GENOMIC DNA]</scope>
    <source>
        <strain evidence="2 3">LMG 29247</strain>
    </source>
</reference>
<dbReference type="AlphaFoldDB" id="A0ABD5SHM0"/>